<keyword evidence="2" id="KW-0285">Flavoprotein</keyword>
<dbReference type="InterPro" id="IPR035587">
    <property type="entry name" value="DUS-like_FMN-bd"/>
</dbReference>
<protein>
    <recommendedName>
        <fullName evidence="9">tRNA-dihydrouridine(16/17) synthase [NAD(P)(+)]</fullName>
        <ecNumber evidence="9">1.3.1.88</ecNumber>
    </recommendedName>
</protein>
<evidence type="ECO:0000256" key="8">
    <source>
        <dbReference type="ARBA" id="ARBA00038313"/>
    </source>
</evidence>
<keyword evidence="5" id="KW-0521">NADP</keyword>
<comment type="catalytic activity">
    <reaction evidence="10">
        <text>5,6-dihydrouridine(17) in tRNA + NAD(+) = uridine(17) in tRNA + NADH + H(+)</text>
        <dbReference type="Rhea" id="RHEA:53372"/>
        <dbReference type="Rhea" id="RHEA-COMP:13541"/>
        <dbReference type="Rhea" id="RHEA-COMP:13542"/>
        <dbReference type="ChEBI" id="CHEBI:15378"/>
        <dbReference type="ChEBI" id="CHEBI:57540"/>
        <dbReference type="ChEBI" id="CHEBI:57945"/>
        <dbReference type="ChEBI" id="CHEBI:65315"/>
        <dbReference type="ChEBI" id="CHEBI:74443"/>
        <dbReference type="EC" id="1.3.1.88"/>
    </reaction>
    <physiologicalReaction direction="right-to-left" evidence="10">
        <dbReference type="Rhea" id="RHEA:53374"/>
    </physiologicalReaction>
</comment>
<evidence type="ECO:0000256" key="6">
    <source>
        <dbReference type="ARBA" id="ARBA00023002"/>
    </source>
</evidence>
<evidence type="ECO:0000256" key="10">
    <source>
        <dbReference type="ARBA" id="ARBA00047287"/>
    </source>
</evidence>
<dbReference type="InterPro" id="IPR048696">
    <property type="entry name" value="SHQ1-like_CS"/>
</dbReference>
<comment type="cofactor">
    <cofactor evidence="1">
        <name>FMN</name>
        <dbReference type="ChEBI" id="CHEBI:58210"/>
    </cofactor>
</comment>
<dbReference type="EMBL" id="HG994585">
    <property type="protein sequence ID" value="CAF2972431.1"/>
    <property type="molecule type" value="Genomic_DNA"/>
</dbReference>
<gene>
    <name evidence="16" type="ORF">LSAA_11751</name>
</gene>
<dbReference type="Gene3D" id="2.60.40.790">
    <property type="match status" value="1"/>
</dbReference>
<feature type="compositionally biased region" description="Low complexity" evidence="14">
    <location>
        <begin position="369"/>
        <end position="387"/>
    </location>
</feature>
<dbReference type="EC" id="1.3.1.88" evidence="9"/>
<feature type="region of interest" description="Disordered" evidence="14">
    <location>
        <begin position="705"/>
        <end position="732"/>
    </location>
</feature>
<evidence type="ECO:0000256" key="4">
    <source>
        <dbReference type="ARBA" id="ARBA00022694"/>
    </source>
</evidence>
<dbReference type="GO" id="GO:0050660">
    <property type="term" value="F:flavin adenine dinucleotide binding"/>
    <property type="evidence" value="ECO:0007669"/>
    <property type="project" value="InterPro"/>
</dbReference>
<comment type="catalytic activity">
    <reaction evidence="12">
        <text>5,6-dihydrouridine(16) in tRNA + NAD(+) = uridine(16) in tRNA + NADH + H(+)</text>
        <dbReference type="Rhea" id="RHEA:53380"/>
        <dbReference type="Rhea" id="RHEA-COMP:13543"/>
        <dbReference type="Rhea" id="RHEA-COMP:13544"/>
        <dbReference type="ChEBI" id="CHEBI:15378"/>
        <dbReference type="ChEBI" id="CHEBI:57540"/>
        <dbReference type="ChEBI" id="CHEBI:57945"/>
        <dbReference type="ChEBI" id="CHEBI:65315"/>
        <dbReference type="ChEBI" id="CHEBI:74443"/>
        <dbReference type="EC" id="1.3.1.88"/>
    </reaction>
    <physiologicalReaction direction="right-to-left" evidence="12">
        <dbReference type="Rhea" id="RHEA:53382"/>
    </physiologicalReaction>
</comment>
<keyword evidence="6 16" id="KW-0560">Oxidoreductase</keyword>
<dbReference type="SUPFAM" id="SSF51395">
    <property type="entry name" value="FMN-linked oxidoreductases"/>
    <property type="match status" value="1"/>
</dbReference>
<dbReference type="PANTHER" id="PTHR11082:SF5">
    <property type="entry name" value="TRNA-DIHYDROURIDINE(16_17) SYNTHASE [NAD(P)(+)]-LIKE"/>
    <property type="match status" value="1"/>
</dbReference>
<evidence type="ECO:0000256" key="13">
    <source>
        <dbReference type="ARBA" id="ARBA00049467"/>
    </source>
</evidence>
<evidence type="ECO:0000313" key="17">
    <source>
        <dbReference type="Proteomes" id="UP000675881"/>
    </source>
</evidence>
<dbReference type="Pfam" id="PF04925">
    <property type="entry name" value="SHQ1"/>
    <property type="match status" value="1"/>
</dbReference>
<evidence type="ECO:0000256" key="14">
    <source>
        <dbReference type="SAM" id="MobiDB-lite"/>
    </source>
</evidence>
<reference evidence="16" key="1">
    <citation type="submission" date="2021-02" db="EMBL/GenBank/DDBJ databases">
        <authorList>
            <person name="Bekaert M."/>
        </authorList>
    </citation>
    <scope>NUCLEOTIDE SEQUENCE</scope>
    <source>
        <strain evidence="16">IoA-00</strain>
    </source>
</reference>
<evidence type="ECO:0000256" key="2">
    <source>
        <dbReference type="ARBA" id="ARBA00022630"/>
    </source>
</evidence>
<dbReference type="InterPro" id="IPR013785">
    <property type="entry name" value="Aldolase_TIM"/>
</dbReference>
<dbReference type="AlphaFoldDB" id="A0A7R8HBF6"/>
<evidence type="ECO:0000256" key="3">
    <source>
        <dbReference type="ARBA" id="ARBA00022643"/>
    </source>
</evidence>
<organism evidence="16 17">
    <name type="scientific">Lepeophtheirus salmonis</name>
    <name type="common">Salmon louse</name>
    <name type="synonym">Caligus salmonis</name>
    <dbReference type="NCBI Taxonomy" id="72036"/>
    <lineage>
        <taxon>Eukaryota</taxon>
        <taxon>Metazoa</taxon>
        <taxon>Ecdysozoa</taxon>
        <taxon>Arthropoda</taxon>
        <taxon>Crustacea</taxon>
        <taxon>Multicrustacea</taxon>
        <taxon>Hexanauplia</taxon>
        <taxon>Copepoda</taxon>
        <taxon>Siphonostomatoida</taxon>
        <taxon>Caligidae</taxon>
        <taxon>Lepeophtheirus</taxon>
    </lineage>
</organism>
<evidence type="ECO:0000256" key="12">
    <source>
        <dbReference type="ARBA" id="ARBA00048934"/>
    </source>
</evidence>
<evidence type="ECO:0000259" key="15">
    <source>
        <dbReference type="PROSITE" id="PS51203"/>
    </source>
</evidence>
<evidence type="ECO:0000256" key="11">
    <source>
        <dbReference type="ARBA" id="ARBA00047652"/>
    </source>
</evidence>
<comment type="catalytic activity">
    <reaction evidence="13">
        <text>5,6-dihydrouridine(17) in tRNA + NADP(+) = uridine(17) in tRNA + NADPH + H(+)</text>
        <dbReference type="Rhea" id="RHEA:53368"/>
        <dbReference type="Rhea" id="RHEA-COMP:13541"/>
        <dbReference type="Rhea" id="RHEA-COMP:13542"/>
        <dbReference type="ChEBI" id="CHEBI:15378"/>
        <dbReference type="ChEBI" id="CHEBI:57783"/>
        <dbReference type="ChEBI" id="CHEBI:58349"/>
        <dbReference type="ChEBI" id="CHEBI:65315"/>
        <dbReference type="ChEBI" id="CHEBI:74443"/>
        <dbReference type="EC" id="1.3.1.88"/>
    </reaction>
    <physiologicalReaction direction="right-to-left" evidence="13">
        <dbReference type="Rhea" id="RHEA:53370"/>
    </physiologicalReaction>
</comment>
<dbReference type="InterPro" id="IPR007009">
    <property type="entry name" value="Shq1_C"/>
</dbReference>
<feature type="compositionally biased region" description="Basic and acidic residues" evidence="14">
    <location>
        <begin position="705"/>
        <end position="719"/>
    </location>
</feature>
<comment type="catalytic activity">
    <reaction evidence="11">
        <text>5,6-dihydrouridine(16) in tRNA + NADP(+) = uridine(16) in tRNA + NADPH + H(+)</text>
        <dbReference type="Rhea" id="RHEA:53376"/>
        <dbReference type="Rhea" id="RHEA-COMP:13543"/>
        <dbReference type="Rhea" id="RHEA-COMP:13544"/>
        <dbReference type="ChEBI" id="CHEBI:15378"/>
        <dbReference type="ChEBI" id="CHEBI:57783"/>
        <dbReference type="ChEBI" id="CHEBI:58349"/>
        <dbReference type="ChEBI" id="CHEBI:65315"/>
        <dbReference type="ChEBI" id="CHEBI:74443"/>
        <dbReference type="EC" id="1.3.1.88"/>
    </reaction>
    <physiologicalReaction direction="right-to-left" evidence="11">
        <dbReference type="Rhea" id="RHEA:53378"/>
    </physiologicalReaction>
</comment>
<evidence type="ECO:0000256" key="5">
    <source>
        <dbReference type="ARBA" id="ARBA00022857"/>
    </source>
</evidence>
<dbReference type="Gene3D" id="3.20.20.70">
    <property type="entry name" value="Aldolase class I"/>
    <property type="match status" value="1"/>
</dbReference>
<evidence type="ECO:0000256" key="1">
    <source>
        <dbReference type="ARBA" id="ARBA00001917"/>
    </source>
</evidence>
<accession>A0A7R8HBF6</accession>
<feature type="domain" description="CS" evidence="15">
    <location>
        <begin position="1"/>
        <end position="86"/>
    </location>
</feature>
<dbReference type="Pfam" id="PF01207">
    <property type="entry name" value="Dus"/>
    <property type="match status" value="1"/>
</dbReference>
<evidence type="ECO:0000313" key="16">
    <source>
        <dbReference type="EMBL" id="CAF2972431.1"/>
    </source>
</evidence>
<keyword evidence="7" id="KW-0520">NAD</keyword>
<dbReference type="PROSITE" id="PS51203">
    <property type="entry name" value="CS"/>
    <property type="match status" value="1"/>
</dbReference>
<keyword evidence="4" id="KW-0819">tRNA processing</keyword>
<dbReference type="PANTHER" id="PTHR11082">
    <property type="entry name" value="TRNA-DIHYDROURIDINE SYNTHASE"/>
    <property type="match status" value="1"/>
</dbReference>
<feature type="region of interest" description="Disordered" evidence="14">
    <location>
        <begin position="352"/>
        <end position="387"/>
    </location>
</feature>
<evidence type="ECO:0000256" key="9">
    <source>
        <dbReference type="ARBA" id="ARBA00038890"/>
    </source>
</evidence>
<keyword evidence="3" id="KW-0288">FMN</keyword>
<keyword evidence="17" id="KW-1185">Reference proteome</keyword>
<evidence type="ECO:0000256" key="7">
    <source>
        <dbReference type="ARBA" id="ARBA00023027"/>
    </source>
</evidence>
<proteinExistence type="inferred from homology"/>
<name>A0A7R8HBF6_LEPSM</name>
<sequence length="808" mass="92101">MLTPRFNISQDKESLTISIYAPFTHLSSTTIHIEGEDFRFFSTPYYLRLHLSGNVIEDKGYYDADSNSFIVRAIKETPGEEFKGLDKITTLLTPSHPDRKRISLGNGIQEVDPPSVPEEEDPLCWFYPQEMPSEIEKNDGVALKTVGYGFGFEFTKVYSKLPFSNTLLDIVDVDLKSNEEITLERSCKEKEAFSDEHYLSDLFDPTDELKLCYSENPSNWLMNGKAFTKEEVYWIFLMAYFYDMRITGGEHCSESAWVISKLCATLSCVEMFNKLKKFMSLPYATWIQSRTPQNLNSLGHAIEKTLENWDKDSVDLELTELEEAAELCCRDEKNGKVNDLIENVKKLELNATLSDSDDNSDSDGDSETDTYSRSSSSYESGSTSSYESNPTYILAPMVDASELAWRLLARRYGTQLCYTPMWHSGVFVRDERYRRDALQTCPEDRPLIVQFCANDPETFRKAVELALKMLPNGFDAIDLNLGCPQIIAKRGHFGSFLQDEWVLISKLIHAVSDNFDIPITCKIRVFENDTPKTIQYAKMMADAGCKLLTVHGRHRDQKGALTGVANWEMVKAVVDALDIPVVSNGNVRYLDDVEDCIKQTGARGVMSAEGHLTNPALFSGLSLPVWTVAEEYFDLVDKYPCPLSYARGHVFKIFHAILKISENFDNPKENPWHGTDHKVFPWLCQPYVRPSPEVHLQKMKELNEKAKTSNKTDLKREFGSEGSENQLSKKKLKQLKRNPNKKFVREKSFERTICITCPNPKGTKCNYELCRKCCRDKCVNCILDCSGHKVYIKSTRERKCEEATITTS</sequence>
<dbReference type="InterPro" id="IPR007052">
    <property type="entry name" value="CS_dom"/>
</dbReference>
<dbReference type="CDD" id="cd02801">
    <property type="entry name" value="DUS_like_FMN"/>
    <property type="match status" value="1"/>
</dbReference>
<dbReference type="Pfam" id="PF21413">
    <property type="entry name" value="SHQ1-like_CS"/>
    <property type="match status" value="1"/>
</dbReference>
<feature type="compositionally biased region" description="Acidic residues" evidence="14">
    <location>
        <begin position="355"/>
        <end position="368"/>
    </location>
</feature>
<dbReference type="InterPro" id="IPR008978">
    <property type="entry name" value="HSP20-like_chaperone"/>
</dbReference>
<dbReference type="OrthoDB" id="73639at2759"/>
<dbReference type="Proteomes" id="UP000675881">
    <property type="component" value="Chromosome 6"/>
</dbReference>
<dbReference type="PROSITE" id="PS01136">
    <property type="entry name" value="UPF0034"/>
    <property type="match status" value="1"/>
</dbReference>
<dbReference type="CDD" id="cd06463">
    <property type="entry name" value="p23_like"/>
    <property type="match status" value="1"/>
</dbReference>
<dbReference type="GO" id="GO:0017150">
    <property type="term" value="F:tRNA dihydrouridine synthase activity"/>
    <property type="evidence" value="ECO:0007669"/>
    <property type="project" value="InterPro"/>
</dbReference>
<comment type="similarity">
    <text evidence="8">Belongs to the Dus family. Dus1 subfamily.</text>
</comment>
<dbReference type="InterPro" id="IPR018517">
    <property type="entry name" value="tRNA_hU_synthase_CS"/>
</dbReference>